<dbReference type="PANTHER" id="PTHR31415">
    <property type="entry name" value="OS05G0367900 PROTEIN"/>
    <property type="match status" value="1"/>
</dbReference>
<evidence type="ECO:0000259" key="6">
    <source>
        <dbReference type="Pfam" id="PF03168"/>
    </source>
</evidence>
<comment type="subcellular location">
    <subcellularLocation>
        <location evidence="1">Membrane</location>
        <topology evidence="1">Single-pass membrane protein</topology>
    </subcellularLocation>
</comment>
<evidence type="ECO:0000256" key="5">
    <source>
        <dbReference type="SAM" id="Phobius"/>
    </source>
</evidence>
<keyword evidence="8" id="KW-1185">Reference proteome</keyword>
<gene>
    <name evidence="7" type="ORF">SI8410_05007506</name>
</gene>
<dbReference type="GO" id="GO:0098542">
    <property type="term" value="P:defense response to other organism"/>
    <property type="evidence" value="ECO:0007669"/>
    <property type="project" value="InterPro"/>
</dbReference>
<reference evidence="7" key="1">
    <citation type="submission" date="2020-02" db="EMBL/GenBank/DDBJ databases">
        <authorList>
            <person name="Scholz U."/>
            <person name="Mascher M."/>
            <person name="Fiebig A."/>
        </authorList>
    </citation>
    <scope>NUCLEOTIDE SEQUENCE</scope>
</reference>
<evidence type="ECO:0000313" key="7">
    <source>
        <dbReference type="EMBL" id="CAA7396843.1"/>
    </source>
</evidence>
<evidence type="ECO:0000256" key="4">
    <source>
        <dbReference type="ARBA" id="ARBA00023136"/>
    </source>
</evidence>
<dbReference type="AlphaFoldDB" id="A0A7I8KGL8"/>
<dbReference type="InterPro" id="IPR044839">
    <property type="entry name" value="NDR1-like"/>
</dbReference>
<feature type="domain" description="Late embryogenesis abundant protein LEA-2 subgroup" evidence="6">
    <location>
        <begin position="80"/>
        <end position="176"/>
    </location>
</feature>
<feature type="transmembrane region" description="Helical" evidence="5">
    <location>
        <begin position="24"/>
        <end position="46"/>
    </location>
</feature>
<evidence type="ECO:0000313" key="8">
    <source>
        <dbReference type="Proteomes" id="UP000663760"/>
    </source>
</evidence>
<keyword evidence="3 5" id="KW-1133">Transmembrane helix</keyword>
<dbReference type="GO" id="GO:0009506">
    <property type="term" value="C:plasmodesma"/>
    <property type="evidence" value="ECO:0007669"/>
    <property type="project" value="TreeGrafter"/>
</dbReference>
<dbReference type="EMBL" id="LR746268">
    <property type="protein sequence ID" value="CAA7396843.1"/>
    <property type="molecule type" value="Genomic_DNA"/>
</dbReference>
<evidence type="ECO:0000256" key="3">
    <source>
        <dbReference type="ARBA" id="ARBA00022989"/>
    </source>
</evidence>
<proteinExistence type="predicted"/>
<feature type="transmembrane region" description="Helical" evidence="5">
    <location>
        <begin position="58"/>
        <end position="79"/>
    </location>
</feature>
<dbReference type="PANTHER" id="PTHR31415:SF166">
    <property type="entry name" value="LATE EMBRYOGENESIS ABUNDANT (LEA) HYDROXYPROLINE-RICH GLYCOPROTEIN FAMILY"/>
    <property type="match status" value="1"/>
</dbReference>
<dbReference type="InterPro" id="IPR004864">
    <property type="entry name" value="LEA_2"/>
</dbReference>
<accession>A0A7I8KGL8</accession>
<keyword evidence="4 5" id="KW-0472">Membrane</keyword>
<evidence type="ECO:0000256" key="1">
    <source>
        <dbReference type="ARBA" id="ARBA00004167"/>
    </source>
</evidence>
<organism evidence="7 8">
    <name type="scientific">Spirodela intermedia</name>
    <name type="common">Intermediate duckweed</name>
    <dbReference type="NCBI Taxonomy" id="51605"/>
    <lineage>
        <taxon>Eukaryota</taxon>
        <taxon>Viridiplantae</taxon>
        <taxon>Streptophyta</taxon>
        <taxon>Embryophyta</taxon>
        <taxon>Tracheophyta</taxon>
        <taxon>Spermatophyta</taxon>
        <taxon>Magnoliopsida</taxon>
        <taxon>Liliopsida</taxon>
        <taxon>Araceae</taxon>
        <taxon>Lemnoideae</taxon>
        <taxon>Spirodela</taxon>
    </lineage>
</organism>
<dbReference type="GO" id="GO:0005886">
    <property type="term" value="C:plasma membrane"/>
    <property type="evidence" value="ECO:0007669"/>
    <property type="project" value="TreeGrafter"/>
</dbReference>
<dbReference type="Proteomes" id="UP000663760">
    <property type="component" value="Chromosome 5"/>
</dbReference>
<sequence length="209" mass="23136">MSIKDGEDHGHHGHHGKNKMFRRVFIFVAGFILLVVFAILIIWLVLRPAKPKFYLQDAAVTTFNISGGAAAMLTVTLQITLSTRNPNDRVGVYYDKLDAFAAYRSQQITFPTAIPPTYQGHHDVVVWSPFLYGMNVPIAPYVSTSLGQDKSSGLLLLNVKVNGRLRWKVGSWTSGGYHIFVVCPAVLTFNGGHSPTIRFQQISTCSVDV</sequence>
<evidence type="ECO:0000256" key="2">
    <source>
        <dbReference type="ARBA" id="ARBA00022692"/>
    </source>
</evidence>
<protein>
    <recommendedName>
        <fullName evidence="6">Late embryogenesis abundant protein LEA-2 subgroup domain-containing protein</fullName>
    </recommendedName>
</protein>
<name>A0A7I8KGL8_SPIIN</name>
<keyword evidence="2 5" id="KW-0812">Transmembrane</keyword>
<dbReference type="OrthoDB" id="1426517at2759"/>
<dbReference type="Pfam" id="PF03168">
    <property type="entry name" value="LEA_2"/>
    <property type="match status" value="1"/>
</dbReference>